<organism evidence="6 7">
    <name type="scientific">Pedobacter steynii</name>
    <dbReference type="NCBI Taxonomy" id="430522"/>
    <lineage>
        <taxon>Bacteria</taxon>
        <taxon>Pseudomonadati</taxon>
        <taxon>Bacteroidota</taxon>
        <taxon>Sphingobacteriia</taxon>
        <taxon>Sphingobacteriales</taxon>
        <taxon>Sphingobacteriaceae</taxon>
        <taxon>Pedobacter</taxon>
    </lineage>
</organism>
<dbReference type="Pfam" id="PF12833">
    <property type="entry name" value="HTH_18"/>
    <property type="match status" value="1"/>
</dbReference>
<sequence length="357" mass="42323">MTGIYITIIIQALISIFLLYHNKNNDRKYNFLYLYLIVVTADFLFELFIYHLFNRETSYIESIPSSFRFLKGPLLLLFCLNCLGKNVSGKTIFLHLFPFFLVFLWNMIILPMVFSRASHTNLLMEIYQQIFHYYPFYWLSYVLLTYYHISKARQPLSTELKYLKILTVYLIISIISYYISYKAGLNKDLLRTIYTYLFLVQFAIIIIMKLKSTVIEKQEDKAETIKYKTSSLSENTLKEIAENLLQTLKVYKPYLNEEVTLEEVARQLQVSRHHLSQSITESLGTNFYDLINKCRVEEFVRIINADHSQNISEVFYQCGFKSRTTFYKYFKKQMGLNPTDYKYQISQATDTSTLVNI</sequence>
<dbReference type="PANTHER" id="PTHR43280:SF29">
    <property type="entry name" value="ARAC-FAMILY TRANSCRIPTIONAL REGULATOR"/>
    <property type="match status" value="1"/>
</dbReference>
<proteinExistence type="predicted"/>
<dbReference type="GO" id="GO:0043565">
    <property type="term" value="F:sequence-specific DNA binding"/>
    <property type="evidence" value="ECO:0007669"/>
    <property type="project" value="InterPro"/>
</dbReference>
<feature type="domain" description="HTH araC/xylS-type" evidence="5">
    <location>
        <begin position="245"/>
        <end position="344"/>
    </location>
</feature>
<dbReference type="PROSITE" id="PS01124">
    <property type="entry name" value="HTH_ARAC_FAMILY_2"/>
    <property type="match status" value="1"/>
</dbReference>
<dbReference type="AlphaFoldDB" id="A0A1G9ZAL5"/>
<protein>
    <submittedName>
        <fullName evidence="6">AraC-type DNA-binding protein</fullName>
    </submittedName>
</protein>
<dbReference type="Proteomes" id="UP000183200">
    <property type="component" value="Unassembled WGS sequence"/>
</dbReference>
<keyword evidence="1" id="KW-0805">Transcription regulation</keyword>
<evidence type="ECO:0000313" key="6">
    <source>
        <dbReference type="EMBL" id="SDN18450.1"/>
    </source>
</evidence>
<feature type="transmembrane region" description="Helical" evidence="4">
    <location>
        <begin position="96"/>
        <end position="114"/>
    </location>
</feature>
<keyword evidence="4" id="KW-1133">Transmembrane helix</keyword>
<dbReference type="InterPro" id="IPR009057">
    <property type="entry name" value="Homeodomain-like_sf"/>
</dbReference>
<name>A0A1G9ZAL5_9SPHI</name>
<feature type="transmembrane region" description="Helical" evidence="4">
    <location>
        <begin position="134"/>
        <end position="150"/>
    </location>
</feature>
<dbReference type="EMBL" id="FNGY01000006">
    <property type="protein sequence ID" value="SDN18450.1"/>
    <property type="molecule type" value="Genomic_DNA"/>
</dbReference>
<dbReference type="OrthoDB" id="9779074at2"/>
<dbReference type="PANTHER" id="PTHR43280">
    <property type="entry name" value="ARAC-FAMILY TRANSCRIPTIONAL REGULATOR"/>
    <property type="match status" value="1"/>
</dbReference>
<evidence type="ECO:0000313" key="7">
    <source>
        <dbReference type="Proteomes" id="UP000183200"/>
    </source>
</evidence>
<evidence type="ECO:0000259" key="5">
    <source>
        <dbReference type="PROSITE" id="PS01124"/>
    </source>
</evidence>
<accession>A0A1G9ZAL5</accession>
<gene>
    <name evidence="6" type="ORF">SAMN05421820_106409</name>
</gene>
<dbReference type="SMART" id="SM00342">
    <property type="entry name" value="HTH_ARAC"/>
    <property type="match status" value="1"/>
</dbReference>
<keyword evidence="2 6" id="KW-0238">DNA-binding</keyword>
<keyword evidence="7" id="KW-1185">Reference proteome</keyword>
<evidence type="ECO:0000256" key="4">
    <source>
        <dbReference type="SAM" id="Phobius"/>
    </source>
</evidence>
<feature type="transmembrane region" description="Helical" evidence="4">
    <location>
        <begin position="162"/>
        <end position="181"/>
    </location>
</feature>
<keyword evidence="4" id="KW-0812">Transmembrane</keyword>
<feature type="transmembrane region" description="Helical" evidence="4">
    <location>
        <begin position="33"/>
        <end position="53"/>
    </location>
</feature>
<evidence type="ECO:0000256" key="3">
    <source>
        <dbReference type="ARBA" id="ARBA00023163"/>
    </source>
</evidence>
<dbReference type="Gene3D" id="1.10.10.60">
    <property type="entry name" value="Homeodomain-like"/>
    <property type="match status" value="2"/>
</dbReference>
<dbReference type="RefSeq" id="WP_074609799.1">
    <property type="nucleotide sequence ID" value="NZ_FNGY01000006.1"/>
</dbReference>
<feature type="transmembrane region" description="Helical" evidence="4">
    <location>
        <begin position="6"/>
        <end position="21"/>
    </location>
</feature>
<keyword evidence="4" id="KW-0472">Membrane</keyword>
<evidence type="ECO:0000256" key="1">
    <source>
        <dbReference type="ARBA" id="ARBA00023015"/>
    </source>
</evidence>
<dbReference type="GO" id="GO:0003700">
    <property type="term" value="F:DNA-binding transcription factor activity"/>
    <property type="evidence" value="ECO:0007669"/>
    <property type="project" value="InterPro"/>
</dbReference>
<keyword evidence="3" id="KW-0804">Transcription</keyword>
<feature type="transmembrane region" description="Helical" evidence="4">
    <location>
        <begin position="193"/>
        <end position="210"/>
    </location>
</feature>
<dbReference type="SUPFAM" id="SSF46689">
    <property type="entry name" value="Homeodomain-like"/>
    <property type="match status" value="1"/>
</dbReference>
<evidence type="ECO:0000256" key="2">
    <source>
        <dbReference type="ARBA" id="ARBA00023125"/>
    </source>
</evidence>
<reference evidence="7" key="1">
    <citation type="submission" date="2016-10" db="EMBL/GenBank/DDBJ databases">
        <authorList>
            <person name="Varghese N."/>
            <person name="Submissions S."/>
        </authorList>
    </citation>
    <scope>NUCLEOTIDE SEQUENCE [LARGE SCALE GENOMIC DNA]</scope>
    <source>
        <strain evidence="7">DSM 19110</strain>
    </source>
</reference>
<dbReference type="InterPro" id="IPR018060">
    <property type="entry name" value="HTH_AraC"/>
</dbReference>